<dbReference type="EMBL" id="CP101508">
    <property type="protein sequence ID" value="UTV26397.1"/>
    <property type="molecule type" value="Genomic_DNA"/>
</dbReference>
<protein>
    <submittedName>
        <fullName evidence="2">Phage holin family protein</fullName>
    </submittedName>
</protein>
<dbReference type="Proteomes" id="UP001057998">
    <property type="component" value="Chromosome 1"/>
</dbReference>
<accession>A0ABY5GCS6</accession>
<organism evidence="2 3">
    <name type="scientific">Photobacterium atrarenae</name>
    <dbReference type="NCBI Taxonomy" id="865757"/>
    <lineage>
        <taxon>Bacteria</taxon>
        <taxon>Pseudomonadati</taxon>
        <taxon>Pseudomonadota</taxon>
        <taxon>Gammaproteobacteria</taxon>
        <taxon>Vibrionales</taxon>
        <taxon>Vibrionaceae</taxon>
        <taxon>Photobacterium</taxon>
    </lineage>
</organism>
<keyword evidence="1" id="KW-0812">Transmembrane</keyword>
<gene>
    <name evidence="2" type="ORF">NNL38_08375</name>
</gene>
<dbReference type="RefSeq" id="WP_217393070.1">
    <property type="nucleotide sequence ID" value="NZ_CP101508.1"/>
</dbReference>
<feature type="transmembrane region" description="Helical" evidence="1">
    <location>
        <begin position="28"/>
        <end position="47"/>
    </location>
</feature>
<dbReference type="Pfam" id="PF16080">
    <property type="entry name" value="Phage_holin_2_3"/>
    <property type="match status" value="1"/>
</dbReference>
<evidence type="ECO:0000313" key="3">
    <source>
        <dbReference type="Proteomes" id="UP001057998"/>
    </source>
</evidence>
<reference evidence="2" key="1">
    <citation type="submission" date="2022-07" db="EMBL/GenBank/DDBJ databases">
        <title>Genome sequencing of Photobacterium atrarenae GJH2-4.</title>
        <authorList>
            <person name="Park S.-J."/>
        </authorList>
    </citation>
    <scope>NUCLEOTIDE SEQUENCE</scope>
    <source>
        <strain evidence="2">GJH2-4</strain>
    </source>
</reference>
<name>A0ABY5GCS6_9GAMM</name>
<proteinExistence type="predicted"/>
<keyword evidence="1" id="KW-1133">Transmembrane helix</keyword>
<sequence length="70" mass="8091">MQEKLSSALSYFCASLLAFFGAFSLQDWATVIGILFAAGTFANNWYYRKKSYKLLQQHPQLRELYEDVNS</sequence>
<evidence type="ECO:0000256" key="1">
    <source>
        <dbReference type="SAM" id="Phobius"/>
    </source>
</evidence>
<keyword evidence="3" id="KW-1185">Reference proteome</keyword>
<keyword evidence="1" id="KW-0472">Membrane</keyword>
<dbReference type="InterPro" id="IPR032118">
    <property type="entry name" value="Phage_holin_HP1"/>
</dbReference>
<evidence type="ECO:0000313" key="2">
    <source>
        <dbReference type="EMBL" id="UTV26397.1"/>
    </source>
</evidence>